<name>A0A1B1U990_9BRAD</name>
<accession>A0A1B1U990</accession>
<reference evidence="1 2" key="1">
    <citation type="submission" date="2016-07" db="EMBL/GenBank/DDBJ databases">
        <title>Complete genome sequence of Bradyrhizobium icense LMTR 13T, a potential inoculant strain isolated from lima bean (Phaseolus lunatus) in Peru.</title>
        <authorList>
            <person name="Ormeno-Orrillo E."/>
            <person name="Duran D."/>
            <person name="Rogel M.A."/>
            <person name="Rey L."/>
            <person name="Imperial J."/>
            <person name="Ruiz-Argueso T."/>
            <person name="Martinez-Romero E."/>
        </authorList>
    </citation>
    <scope>NUCLEOTIDE SEQUENCE [LARGE SCALE GENOMIC DNA]</scope>
    <source>
        <strain evidence="1 2">LMTR 13</strain>
    </source>
</reference>
<evidence type="ECO:0008006" key="3">
    <source>
        <dbReference type="Google" id="ProtNLM"/>
    </source>
</evidence>
<gene>
    <name evidence="1" type="ORF">LMTR13_03190</name>
</gene>
<evidence type="ECO:0000313" key="2">
    <source>
        <dbReference type="Proteomes" id="UP000092839"/>
    </source>
</evidence>
<evidence type="ECO:0000313" key="1">
    <source>
        <dbReference type="EMBL" id="ANV99326.1"/>
    </source>
</evidence>
<dbReference type="OrthoDB" id="8248579at2"/>
<dbReference type="AlphaFoldDB" id="A0A1B1U990"/>
<proteinExistence type="predicted"/>
<keyword evidence="2" id="KW-1185">Reference proteome</keyword>
<dbReference type="EMBL" id="CP016428">
    <property type="protein sequence ID" value="ANV99326.1"/>
    <property type="molecule type" value="Genomic_DNA"/>
</dbReference>
<dbReference type="KEGG" id="bic:LMTR13_03190"/>
<dbReference type="RefSeq" id="WP_065726636.1">
    <property type="nucleotide sequence ID" value="NZ_CP016428.1"/>
</dbReference>
<dbReference type="Proteomes" id="UP000092839">
    <property type="component" value="Chromosome"/>
</dbReference>
<sequence>MNSRWTNHPIKRDGQVVSIRPHVAGDLEILKCLGRYPVLTPQDISALTQRSYGAVIARTNLLKRKPNELIQVHRSQLERPRMYQCSPQALHLTNRGIAKLKEIGFEIARREPSIHFLHQLTESQTAASFEIGARERLIPFSEIVNSPSAPKTFSESEDHSIPVAFSYKGKDYNFKLSPDGRPFGVAYPDDTYRFCVFETDCASEPLVSSNRDRQAIETKLAAYLAVLENRLYEAHLGLPNLTILFTSTTKTRVENMIALLASMSTRYLNSFAFQTFPTIVGDAPQPTDRGWAITKPWLQSGGKTLHLGEVNGKA</sequence>
<organism evidence="1 2">
    <name type="scientific">Bradyrhizobium icense</name>
    <dbReference type="NCBI Taxonomy" id="1274631"/>
    <lineage>
        <taxon>Bacteria</taxon>
        <taxon>Pseudomonadati</taxon>
        <taxon>Pseudomonadota</taxon>
        <taxon>Alphaproteobacteria</taxon>
        <taxon>Hyphomicrobiales</taxon>
        <taxon>Nitrobacteraceae</taxon>
        <taxon>Bradyrhizobium</taxon>
    </lineage>
</organism>
<protein>
    <recommendedName>
        <fullName evidence="3">Replication-relaxation</fullName>
    </recommendedName>
</protein>